<gene>
    <name evidence="2" type="ORF">CUS_4843</name>
</gene>
<dbReference type="RefSeq" id="WP_002851326.1">
    <property type="nucleotide sequence ID" value="NZ_ADKM02000102.1"/>
</dbReference>
<sequence length="425" mass="47317">MNRTLRSIRRTVATIIFSLLIMSEAVLVCSAEEFSKGDVNKDGTINVTDITLVAAHVKGIRPLPSEYQDTADHNNDGDINVSDISGIAAIVKGISAEKKDDENKYTSTENSPSYLFLKENFNGMVRSKQLDPNNNNGVLYDNLYYGYQINDDTYRLFSRNTYTDVPKKYINDGVFVSNKLNNVLQIGNISQFDSELNVTDHNGKDKDLSCGPACIAMAVTSEFRKNVSITDVFTDGNNYAWSIGAVPKNLYAHNYDYTPWGWEWCEPGGNGTTINGMFRLMQIYAGREGKKAVSPAIGYYESNEQTIDKIDKALSEGHTVVAAVLFNSRYVVFNGYSDSIRAAANFLPNSPYIHYVVIAGECDGSGKYDGYYAVADPYKKALNDVYGNFVCNDINSGVTIVRKQTMAGSINRMYDSWYRGIVYIQ</sequence>
<proteinExistence type="predicted"/>
<dbReference type="InterPro" id="IPR018247">
    <property type="entry name" value="EF_Hand_1_Ca_BS"/>
</dbReference>
<evidence type="ECO:0000313" key="2">
    <source>
        <dbReference type="EMBL" id="EGC02192.1"/>
    </source>
</evidence>
<dbReference type="Pfam" id="PF00404">
    <property type="entry name" value="Dockerin_1"/>
    <property type="match status" value="1"/>
</dbReference>
<evidence type="ECO:0000259" key="1">
    <source>
        <dbReference type="PROSITE" id="PS51766"/>
    </source>
</evidence>
<dbReference type="InterPro" id="IPR002105">
    <property type="entry name" value="Dockerin_1_rpt"/>
</dbReference>
<dbReference type="InterPro" id="IPR016134">
    <property type="entry name" value="Dockerin_dom"/>
</dbReference>
<dbReference type="eggNOG" id="COG1404">
    <property type="taxonomic scope" value="Bacteria"/>
</dbReference>
<dbReference type="PROSITE" id="PS51766">
    <property type="entry name" value="DOCKERIN"/>
    <property type="match status" value="1"/>
</dbReference>
<dbReference type="GO" id="GO:0000272">
    <property type="term" value="P:polysaccharide catabolic process"/>
    <property type="evidence" value="ECO:0007669"/>
    <property type="project" value="InterPro"/>
</dbReference>
<dbReference type="Proteomes" id="UP000004259">
    <property type="component" value="Unassembled WGS sequence"/>
</dbReference>
<keyword evidence="3" id="KW-1185">Reference proteome</keyword>
<dbReference type="Gene3D" id="1.10.1330.10">
    <property type="entry name" value="Dockerin domain"/>
    <property type="match status" value="1"/>
</dbReference>
<comment type="caution">
    <text evidence="2">The sequence shown here is derived from an EMBL/GenBank/DDBJ whole genome shotgun (WGS) entry which is preliminary data.</text>
</comment>
<dbReference type="InterPro" id="IPR036439">
    <property type="entry name" value="Dockerin_dom_sf"/>
</dbReference>
<dbReference type="EMBL" id="ADKM02000102">
    <property type="protein sequence ID" value="EGC02192.1"/>
    <property type="molecule type" value="Genomic_DNA"/>
</dbReference>
<accession>E9SEV2</accession>
<dbReference type="AlphaFoldDB" id="E9SEV2"/>
<organism evidence="2 3">
    <name type="scientific">Ruminococcus albus 8</name>
    <dbReference type="NCBI Taxonomy" id="246199"/>
    <lineage>
        <taxon>Bacteria</taxon>
        <taxon>Bacillati</taxon>
        <taxon>Bacillota</taxon>
        <taxon>Clostridia</taxon>
        <taxon>Eubacteriales</taxon>
        <taxon>Oscillospiraceae</taxon>
        <taxon>Ruminococcus</taxon>
    </lineage>
</organism>
<dbReference type="CDD" id="cd14256">
    <property type="entry name" value="Dockerin_I"/>
    <property type="match status" value="1"/>
</dbReference>
<protein>
    <submittedName>
        <fullName evidence="2">Dockerin type I repeat protein</fullName>
    </submittedName>
</protein>
<dbReference type="GO" id="GO:0004553">
    <property type="term" value="F:hydrolase activity, hydrolyzing O-glycosyl compounds"/>
    <property type="evidence" value="ECO:0007669"/>
    <property type="project" value="InterPro"/>
</dbReference>
<dbReference type="SUPFAM" id="SSF63446">
    <property type="entry name" value="Type I dockerin domain"/>
    <property type="match status" value="1"/>
</dbReference>
<dbReference type="OrthoDB" id="1816152at2"/>
<dbReference type="PROSITE" id="PS00018">
    <property type="entry name" value="EF_HAND_1"/>
    <property type="match status" value="1"/>
</dbReference>
<evidence type="ECO:0000313" key="3">
    <source>
        <dbReference type="Proteomes" id="UP000004259"/>
    </source>
</evidence>
<name>E9SEV2_RUMAL</name>
<reference evidence="2 3" key="1">
    <citation type="submission" date="2011-02" db="EMBL/GenBank/DDBJ databases">
        <authorList>
            <person name="Nelson K.E."/>
            <person name="Sutton G."/>
            <person name="Torralba M."/>
            <person name="Durkin S."/>
            <person name="Harkins D."/>
            <person name="Montgomery R."/>
            <person name="Ziemer C."/>
            <person name="Klaassens E."/>
            <person name="Ocuiv P."/>
            <person name="Morrison M."/>
        </authorList>
    </citation>
    <scope>NUCLEOTIDE SEQUENCE [LARGE SCALE GENOMIC DNA]</scope>
    <source>
        <strain evidence="2 3">8</strain>
    </source>
</reference>
<feature type="domain" description="Dockerin" evidence="1">
    <location>
        <begin position="32"/>
        <end position="100"/>
    </location>
</feature>